<organism evidence="1 2">
    <name type="scientific">Ceratitis capitata</name>
    <name type="common">Mediterranean fruit fly</name>
    <name type="synonym">Tephritis capitata</name>
    <dbReference type="NCBI Taxonomy" id="7213"/>
    <lineage>
        <taxon>Eukaryota</taxon>
        <taxon>Metazoa</taxon>
        <taxon>Ecdysozoa</taxon>
        <taxon>Arthropoda</taxon>
        <taxon>Hexapoda</taxon>
        <taxon>Insecta</taxon>
        <taxon>Pterygota</taxon>
        <taxon>Neoptera</taxon>
        <taxon>Endopterygota</taxon>
        <taxon>Diptera</taxon>
        <taxon>Brachycera</taxon>
        <taxon>Muscomorpha</taxon>
        <taxon>Tephritoidea</taxon>
        <taxon>Tephritidae</taxon>
        <taxon>Ceratitis</taxon>
        <taxon>Ceratitis</taxon>
    </lineage>
</organism>
<dbReference type="Proteomes" id="UP000606786">
    <property type="component" value="Unassembled WGS sequence"/>
</dbReference>
<reference evidence="1" key="1">
    <citation type="submission" date="2020-11" db="EMBL/GenBank/DDBJ databases">
        <authorList>
            <person name="Whitehead M."/>
        </authorList>
    </citation>
    <scope>NUCLEOTIDE SEQUENCE</scope>
    <source>
        <strain evidence="1">EGII</strain>
    </source>
</reference>
<gene>
    <name evidence="1" type="ORF">CCAP1982_LOCUS7390</name>
</gene>
<sequence length="81" mass="9392">MLQFHNHRHQQLSHQLNGSRHTSATHAMCERGSRERDRIQICFVRQTGDCCGRCLFEPSEEALVGVMVTVVLQYTARVFYI</sequence>
<evidence type="ECO:0000313" key="1">
    <source>
        <dbReference type="EMBL" id="CAD6998841.1"/>
    </source>
</evidence>
<dbReference type="AlphaFoldDB" id="A0A811UJ96"/>
<evidence type="ECO:0000313" key="2">
    <source>
        <dbReference type="Proteomes" id="UP000606786"/>
    </source>
</evidence>
<accession>A0A811UJ96</accession>
<dbReference type="EMBL" id="CAJHJT010000012">
    <property type="protein sequence ID" value="CAD6998841.1"/>
    <property type="molecule type" value="Genomic_DNA"/>
</dbReference>
<comment type="caution">
    <text evidence="1">The sequence shown here is derived from an EMBL/GenBank/DDBJ whole genome shotgun (WGS) entry which is preliminary data.</text>
</comment>
<proteinExistence type="predicted"/>
<protein>
    <submittedName>
        <fullName evidence="1">(Mediterranean fruit fly) hypothetical protein</fullName>
    </submittedName>
</protein>
<keyword evidence="2" id="KW-1185">Reference proteome</keyword>
<name>A0A811UJ96_CERCA</name>